<keyword evidence="3" id="KW-1185">Reference proteome</keyword>
<organism evidence="2 3">
    <name type="scientific">Cirrhinus mrigala</name>
    <name type="common">Mrigala</name>
    <dbReference type="NCBI Taxonomy" id="683832"/>
    <lineage>
        <taxon>Eukaryota</taxon>
        <taxon>Metazoa</taxon>
        <taxon>Chordata</taxon>
        <taxon>Craniata</taxon>
        <taxon>Vertebrata</taxon>
        <taxon>Euteleostomi</taxon>
        <taxon>Actinopterygii</taxon>
        <taxon>Neopterygii</taxon>
        <taxon>Teleostei</taxon>
        <taxon>Ostariophysi</taxon>
        <taxon>Cypriniformes</taxon>
        <taxon>Cyprinidae</taxon>
        <taxon>Labeoninae</taxon>
        <taxon>Labeonini</taxon>
        <taxon>Cirrhinus</taxon>
    </lineage>
</organism>
<comment type="caution">
    <text evidence="2">The sequence shown here is derived from an EMBL/GenBank/DDBJ whole genome shotgun (WGS) entry which is preliminary data.</text>
</comment>
<dbReference type="EMBL" id="JAMKFB020000008">
    <property type="protein sequence ID" value="KAL0186440.1"/>
    <property type="molecule type" value="Genomic_DNA"/>
</dbReference>
<dbReference type="Proteomes" id="UP001529510">
    <property type="component" value="Unassembled WGS sequence"/>
</dbReference>
<sequence length="138" mass="15467">QLEQEQFSMFEEMIRQQDRQRERQHTEFNTPARPKDDALLIPGIQGPPLPYLDTPRPITALHQLHHRPLTAHLSRGTSATTVRLDLKPHVSLCVSATLVDGLRQITVPAELCGKFLRLANNNTIRAVETCGILCGSLV</sequence>
<dbReference type="AlphaFoldDB" id="A0ABD0QK75"/>
<proteinExistence type="predicted"/>
<protein>
    <submittedName>
        <fullName evidence="2">Uncharacterized protein</fullName>
    </submittedName>
</protein>
<dbReference type="PANTHER" id="PTHR12947">
    <property type="entry name" value="AMSH-LIKE PROTEASE"/>
    <property type="match status" value="1"/>
</dbReference>
<evidence type="ECO:0000313" key="3">
    <source>
        <dbReference type="Proteomes" id="UP001529510"/>
    </source>
</evidence>
<evidence type="ECO:0000256" key="1">
    <source>
        <dbReference type="SAM" id="MobiDB-lite"/>
    </source>
</evidence>
<dbReference type="Gene3D" id="3.40.140.10">
    <property type="entry name" value="Cytidine Deaminase, domain 2"/>
    <property type="match status" value="1"/>
</dbReference>
<accession>A0ABD0QK75</accession>
<feature type="region of interest" description="Disordered" evidence="1">
    <location>
        <begin position="14"/>
        <end position="40"/>
    </location>
</feature>
<reference evidence="2 3" key="1">
    <citation type="submission" date="2024-05" db="EMBL/GenBank/DDBJ databases">
        <title>Genome sequencing and assembly of Indian major carp, Cirrhinus mrigala (Hamilton, 1822).</title>
        <authorList>
            <person name="Mohindra V."/>
            <person name="Chowdhury L.M."/>
            <person name="Lal K."/>
            <person name="Jena J.K."/>
        </authorList>
    </citation>
    <scope>NUCLEOTIDE SEQUENCE [LARGE SCALE GENOMIC DNA]</scope>
    <source>
        <strain evidence="2">CM1030</strain>
        <tissue evidence="2">Blood</tissue>
    </source>
</reference>
<feature type="compositionally biased region" description="Basic and acidic residues" evidence="1">
    <location>
        <begin position="14"/>
        <end position="26"/>
    </location>
</feature>
<evidence type="ECO:0000313" key="2">
    <source>
        <dbReference type="EMBL" id="KAL0186440.1"/>
    </source>
</evidence>
<name>A0ABD0QK75_CIRMR</name>
<feature type="non-terminal residue" evidence="2">
    <location>
        <position position="1"/>
    </location>
</feature>
<dbReference type="PANTHER" id="PTHR12947:SF8">
    <property type="entry name" value="STAM-BINDING PROTEIN"/>
    <property type="match status" value="1"/>
</dbReference>
<gene>
    <name evidence="2" type="ORF">M9458_018110</name>
</gene>